<dbReference type="AlphaFoldDB" id="A0ABD2BKE8"/>
<evidence type="ECO:0000313" key="4">
    <source>
        <dbReference type="Proteomes" id="UP001607303"/>
    </source>
</evidence>
<sequence length="250" mass="25570">MKDQKTSETADRSSHLYHQSSSILILAVHLAVYLSFKKKKKKEKRREVRAVGGGRGGGGEGGGKGGRGGGEKEREGITDGRGNEKDAGIMNEVQLLQEVLHREVIGKDRMMLGVTLILLLVTSLLNLTEAGHGGKHQHVVIHVPYKIKHIYHTHTITKHIHHGGGGGDKYEVLGYTVGHPIDLGGHGGGGGGGHDFGGGDYGGGHIEVGGGGYGGGGGGGHGGWEESGGGYDLGGGGGGYGGGGGDWGGH</sequence>
<accession>A0ABD2BKE8</accession>
<feature type="compositionally biased region" description="Gly residues" evidence="1">
    <location>
        <begin position="51"/>
        <end position="68"/>
    </location>
</feature>
<dbReference type="EMBL" id="JAYRBN010000074">
    <property type="protein sequence ID" value="KAL2733237.1"/>
    <property type="molecule type" value="Genomic_DNA"/>
</dbReference>
<gene>
    <name evidence="3" type="ORF">V1477_014205</name>
</gene>
<organism evidence="3 4">
    <name type="scientific">Vespula maculifrons</name>
    <name type="common">Eastern yellow jacket</name>
    <name type="synonym">Wasp</name>
    <dbReference type="NCBI Taxonomy" id="7453"/>
    <lineage>
        <taxon>Eukaryota</taxon>
        <taxon>Metazoa</taxon>
        <taxon>Ecdysozoa</taxon>
        <taxon>Arthropoda</taxon>
        <taxon>Hexapoda</taxon>
        <taxon>Insecta</taxon>
        <taxon>Pterygota</taxon>
        <taxon>Neoptera</taxon>
        <taxon>Endopterygota</taxon>
        <taxon>Hymenoptera</taxon>
        <taxon>Apocrita</taxon>
        <taxon>Aculeata</taxon>
        <taxon>Vespoidea</taxon>
        <taxon>Vespidae</taxon>
        <taxon>Vespinae</taxon>
        <taxon>Vespula</taxon>
    </lineage>
</organism>
<name>A0ABD2BKE8_VESMC</name>
<keyword evidence="2" id="KW-0812">Transmembrane</keyword>
<evidence type="ECO:0000256" key="1">
    <source>
        <dbReference type="SAM" id="MobiDB-lite"/>
    </source>
</evidence>
<proteinExistence type="predicted"/>
<evidence type="ECO:0000256" key="2">
    <source>
        <dbReference type="SAM" id="Phobius"/>
    </source>
</evidence>
<feature type="compositionally biased region" description="Basic and acidic residues" evidence="1">
    <location>
        <begin position="69"/>
        <end position="85"/>
    </location>
</feature>
<protein>
    <submittedName>
        <fullName evidence="3">Ctenidin-1-like</fullName>
    </submittedName>
</protein>
<keyword evidence="2" id="KW-0472">Membrane</keyword>
<keyword evidence="2" id="KW-1133">Transmembrane helix</keyword>
<comment type="caution">
    <text evidence="3">The sequence shown here is derived from an EMBL/GenBank/DDBJ whole genome shotgun (WGS) entry which is preliminary data.</text>
</comment>
<keyword evidence="4" id="KW-1185">Reference proteome</keyword>
<reference evidence="3 4" key="1">
    <citation type="journal article" date="2024" name="Ann. Entomol. Soc. Am.">
        <title>Genomic analyses of the southern and eastern yellowjacket wasps (Hymenoptera: Vespidae) reveal evolutionary signatures of social life.</title>
        <authorList>
            <person name="Catto M.A."/>
            <person name="Caine P.B."/>
            <person name="Orr S.E."/>
            <person name="Hunt B.G."/>
            <person name="Goodisman M.A.D."/>
        </authorList>
    </citation>
    <scope>NUCLEOTIDE SEQUENCE [LARGE SCALE GENOMIC DNA]</scope>
    <source>
        <strain evidence="3">232</strain>
        <tissue evidence="3">Head and thorax</tissue>
    </source>
</reference>
<dbReference type="Proteomes" id="UP001607303">
    <property type="component" value="Unassembled WGS sequence"/>
</dbReference>
<feature type="region of interest" description="Disordered" evidence="1">
    <location>
        <begin position="39"/>
        <end position="85"/>
    </location>
</feature>
<feature type="transmembrane region" description="Helical" evidence="2">
    <location>
        <begin position="16"/>
        <end position="36"/>
    </location>
</feature>
<evidence type="ECO:0000313" key="3">
    <source>
        <dbReference type="EMBL" id="KAL2733237.1"/>
    </source>
</evidence>